<keyword evidence="2" id="KW-0472">Membrane</keyword>
<evidence type="ECO:0000313" key="6">
    <source>
        <dbReference type="EMBL" id="MCS2609433.1"/>
    </source>
</evidence>
<dbReference type="Pfam" id="PF04390">
    <property type="entry name" value="LptE"/>
    <property type="match status" value="1"/>
</dbReference>
<gene>
    <name evidence="6" type="ORF">LLY24_08905</name>
</gene>
<evidence type="ECO:0000313" key="7">
    <source>
        <dbReference type="Proteomes" id="UP001165542"/>
    </source>
</evidence>
<dbReference type="PANTHER" id="PTHR38098">
    <property type="entry name" value="LPS-ASSEMBLY LIPOPROTEIN LPTE"/>
    <property type="match status" value="1"/>
</dbReference>
<name>A0ABT2ECY6_9GAMM</name>
<dbReference type="InterPro" id="IPR007485">
    <property type="entry name" value="LPS_assembly_LptE"/>
</dbReference>
<reference evidence="6" key="1">
    <citation type="submission" date="2021-11" db="EMBL/GenBank/DDBJ databases">
        <title>Halomonas sp., isolated from a coastal aquaculture zone in Dongshan Bay.</title>
        <authorList>
            <person name="Lin W."/>
        </authorList>
    </citation>
    <scope>NUCLEOTIDE SEQUENCE</scope>
    <source>
        <strain evidence="6">Yzlin-01</strain>
    </source>
</reference>
<evidence type="ECO:0000256" key="5">
    <source>
        <dbReference type="ARBA" id="ARBA00023288"/>
    </source>
</evidence>
<evidence type="ECO:0000256" key="4">
    <source>
        <dbReference type="ARBA" id="ARBA00023237"/>
    </source>
</evidence>
<organism evidence="6 7">
    <name type="scientific">Halomonas dongshanensis</name>
    <dbReference type="NCBI Taxonomy" id="2890835"/>
    <lineage>
        <taxon>Bacteria</taxon>
        <taxon>Pseudomonadati</taxon>
        <taxon>Pseudomonadota</taxon>
        <taxon>Gammaproteobacteria</taxon>
        <taxon>Oceanospirillales</taxon>
        <taxon>Halomonadaceae</taxon>
        <taxon>Halomonas</taxon>
    </lineage>
</organism>
<keyword evidence="3" id="KW-0564">Palmitate</keyword>
<keyword evidence="4" id="KW-0998">Cell outer membrane</keyword>
<dbReference type="Gene3D" id="3.30.160.150">
    <property type="entry name" value="Lipoprotein like domain"/>
    <property type="match status" value="1"/>
</dbReference>
<accession>A0ABT2ECY6</accession>
<keyword evidence="5" id="KW-0449">Lipoprotein</keyword>
<dbReference type="PROSITE" id="PS51318">
    <property type="entry name" value="TAT"/>
    <property type="match status" value="1"/>
</dbReference>
<evidence type="ECO:0000256" key="1">
    <source>
        <dbReference type="ARBA" id="ARBA00022729"/>
    </source>
</evidence>
<evidence type="ECO:0000256" key="3">
    <source>
        <dbReference type="ARBA" id="ARBA00023139"/>
    </source>
</evidence>
<dbReference type="InterPro" id="IPR006311">
    <property type="entry name" value="TAT_signal"/>
</dbReference>
<dbReference type="EMBL" id="JAJISC010000003">
    <property type="protein sequence ID" value="MCS2609433.1"/>
    <property type="molecule type" value="Genomic_DNA"/>
</dbReference>
<evidence type="ECO:0000256" key="2">
    <source>
        <dbReference type="ARBA" id="ARBA00023136"/>
    </source>
</evidence>
<keyword evidence="7" id="KW-1185">Reference proteome</keyword>
<sequence>MNRRTFLTLGGAAAAALVLSGCGFRLRGTDALPSLPSLALEGDDTSELYRLLRTRLEQRGAEVRSDGEWRVTLGSAERRSRQLGSDGRGSREHELTLAISLSVQQRENGAYRLNNETLSVRTRIRVNDDNLLNRDSLFREAERTLEQRLAERIIERLGYLAGQA</sequence>
<keyword evidence="1" id="KW-0732">Signal</keyword>
<comment type="caution">
    <text evidence="6">The sequence shown here is derived from an EMBL/GenBank/DDBJ whole genome shotgun (WGS) entry which is preliminary data.</text>
</comment>
<dbReference type="Proteomes" id="UP001165542">
    <property type="component" value="Unassembled WGS sequence"/>
</dbReference>
<dbReference type="RefSeq" id="WP_259035931.1">
    <property type="nucleotide sequence ID" value="NZ_JAJISC010000003.1"/>
</dbReference>
<dbReference type="PANTHER" id="PTHR38098:SF1">
    <property type="entry name" value="LPS-ASSEMBLY LIPOPROTEIN LPTE"/>
    <property type="match status" value="1"/>
</dbReference>
<proteinExistence type="predicted"/>
<protein>
    <submittedName>
        <fullName evidence="6">Twin-arginine translocation signal domain-containing protein</fullName>
    </submittedName>
</protein>
<dbReference type="PROSITE" id="PS51257">
    <property type="entry name" value="PROKAR_LIPOPROTEIN"/>
    <property type="match status" value="1"/>
</dbReference>